<dbReference type="Gene3D" id="3.40.30.10">
    <property type="entry name" value="Glutaredoxin"/>
    <property type="match status" value="1"/>
</dbReference>
<dbReference type="Pfam" id="PF01323">
    <property type="entry name" value="DSBA"/>
    <property type="match status" value="1"/>
</dbReference>
<dbReference type="InterPro" id="IPR051924">
    <property type="entry name" value="GST_Kappa/NadH"/>
</dbReference>
<dbReference type="RefSeq" id="WP_068003385.1">
    <property type="nucleotide sequence ID" value="NZ_FOFM01000007.1"/>
</dbReference>
<organism evidence="2 3">
    <name type="scientific">Pseudovibrio axinellae</name>
    <dbReference type="NCBI Taxonomy" id="989403"/>
    <lineage>
        <taxon>Bacteria</taxon>
        <taxon>Pseudomonadati</taxon>
        <taxon>Pseudomonadota</taxon>
        <taxon>Alphaproteobacteria</taxon>
        <taxon>Hyphomicrobiales</taxon>
        <taxon>Stappiaceae</taxon>
        <taxon>Pseudovibrio</taxon>
    </lineage>
</organism>
<dbReference type="AlphaFoldDB" id="A0A166A2V9"/>
<feature type="domain" description="DSBA-like thioredoxin" evidence="1">
    <location>
        <begin position="228"/>
        <end position="412"/>
    </location>
</feature>
<name>A0A166A2V9_9HYPH</name>
<dbReference type="PANTHER" id="PTHR42943:SF2">
    <property type="entry name" value="GLUTATHIONE S-TRANSFERASE KAPPA 1"/>
    <property type="match status" value="1"/>
</dbReference>
<keyword evidence="3" id="KW-1185">Reference proteome</keyword>
<dbReference type="EMBL" id="LMCB01000006">
    <property type="protein sequence ID" value="KZL20575.1"/>
    <property type="molecule type" value="Genomic_DNA"/>
</dbReference>
<dbReference type="Proteomes" id="UP000076577">
    <property type="component" value="Unassembled WGS sequence"/>
</dbReference>
<dbReference type="EC" id="5.99.1.4" evidence="2"/>
<comment type="caution">
    <text evidence="2">The sequence shown here is derived from an EMBL/GenBank/DDBJ whole genome shotgun (WGS) entry which is preliminary data.</text>
</comment>
<dbReference type="STRING" id="989403.SAMN05421798_107316"/>
<reference evidence="2 3" key="1">
    <citation type="journal article" date="2016" name="Front. Microbiol.">
        <title>Comparative Genomic Analysis Reveals a Diverse Repertoire of Genes Involved in Prokaryote-Eukaryote Interactions within the Pseudovibrio Genus.</title>
        <authorList>
            <person name="Romano S."/>
            <person name="Fernandez-Guerra A."/>
            <person name="Reen F.J."/>
            <person name="Glockner F.O."/>
            <person name="Crowley S.P."/>
            <person name="O'Sullivan O."/>
            <person name="Cotter P.D."/>
            <person name="Adams C."/>
            <person name="Dobson A.D."/>
            <person name="O'Gara F."/>
        </authorList>
    </citation>
    <scope>NUCLEOTIDE SEQUENCE [LARGE SCALE GENOMIC DNA]</scope>
    <source>
        <strain evidence="2 3">Ad2</strain>
    </source>
</reference>
<accession>A0A166A2V9</accession>
<dbReference type="InterPro" id="IPR036249">
    <property type="entry name" value="Thioredoxin-like_sf"/>
</dbReference>
<protein>
    <submittedName>
        <fullName evidence="2">2-hydroxychromene-2-carboxylate isomerase</fullName>
        <ecNumber evidence="2">5.99.1.4</ecNumber>
    </submittedName>
</protein>
<dbReference type="SUPFAM" id="SSF52833">
    <property type="entry name" value="Thioredoxin-like"/>
    <property type="match status" value="2"/>
</dbReference>
<evidence type="ECO:0000313" key="3">
    <source>
        <dbReference type="Proteomes" id="UP000076577"/>
    </source>
</evidence>
<proteinExistence type="predicted"/>
<dbReference type="GO" id="GO:0018845">
    <property type="term" value="F:2-hydroxychromene-2-carboxylate isomerase activity"/>
    <property type="evidence" value="ECO:0007669"/>
    <property type="project" value="UniProtKB-EC"/>
</dbReference>
<sequence length="421" mass="46534">MSFKSAISSRIAQYITSEGRVLQKRRAFERQRARRGEAHDVHYFHHVADPYAHLTLQVLADLQKTYAITLKIHLISAPPDCAVPEKEALAAYALVDANRLAGHYGLSGPGSVQPEAAQIALAEALVAAELEAGADIGKLLSISMNLWSAKELPASGATASQQAKAEGDALLSQYGHYLGATFYYGGEWYWGVDRLHYLEERLHELGLGPVTQHLPLHAPVSEMPEDTQIDLFLSFRSPYSYLTFERTFALADQAGVAVNIRPVLPMVMRGLPVPAAKRKYILADAAREARFHDVPFGRICDPLGKAIERGYSLLKFADENNRLKEFCGAFMSSVWSAGIDASTNKGLERILTSAGLDWDAARECVDNEDWRVQIEQNRQHMMQLGLWGVPSYGVGKVGIWGQDRLWALEDALSDLTADVQN</sequence>
<keyword evidence="2" id="KW-0413">Isomerase</keyword>
<dbReference type="PANTHER" id="PTHR42943">
    <property type="entry name" value="GLUTATHIONE S-TRANSFERASE KAPPA"/>
    <property type="match status" value="1"/>
</dbReference>
<dbReference type="OrthoDB" id="5244108at2"/>
<evidence type="ECO:0000259" key="1">
    <source>
        <dbReference type="Pfam" id="PF01323"/>
    </source>
</evidence>
<dbReference type="InterPro" id="IPR001853">
    <property type="entry name" value="DSBA-like_thioredoxin_dom"/>
</dbReference>
<dbReference type="GO" id="GO:0016491">
    <property type="term" value="F:oxidoreductase activity"/>
    <property type="evidence" value="ECO:0007669"/>
    <property type="project" value="InterPro"/>
</dbReference>
<gene>
    <name evidence="2" type="primary">nsaD_2</name>
    <name evidence="2" type="ORF">PsAD2_01061</name>
</gene>
<evidence type="ECO:0000313" key="2">
    <source>
        <dbReference type="EMBL" id="KZL20575.1"/>
    </source>
</evidence>
<dbReference type="PATRIC" id="fig|989403.3.peg.1143"/>